<dbReference type="AlphaFoldDB" id="W1XKB6"/>
<comment type="caution">
    <text evidence="1">The sequence shown here is derived from an EMBL/GenBank/DDBJ whole genome shotgun (WGS) entry which is preliminary data.</text>
</comment>
<feature type="non-terminal residue" evidence="1">
    <location>
        <position position="1"/>
    </location>
</feature>
<proteinExistence type="predicted"/>
<dbReference type="EMBL" id="AZMM01014706">
    <property type="protein sequence ID" value="ETJ30783.1"/>
    <property type="molecule type" value="Genomic_DNA"/>
</dbReference>
<sequence>KYVTFDGNQFTYNFPNYDIEIYPYSVEPKNEEEFYAGVLFVATFEIL</sequence>
<organism evidence="1">
    <name type="scientific">human gut metagenome</name>
    <dbReference type="NCBI Taxonomy" id="408170"/>
    <lineage>
        <taxon>unclassified sequences</taxon>
        <taxon>metagenomes</taxon>
        <taxon>organismal metagenomes</taxon>
    </lineage>
</organism>
<name>W1XKB6_9ZZZZ</name>
<protein>
    <submittedName>
        <fullName evidence="1">Uncharacterized protein</fullName>
    </submittedName>
</protein>
<evidence type="ECO:0000313" key="1">
    <source>
        <dbReference type="EMBL" id="ETJ30783.1"/>
    </source>
</evidence>
<reference evidence="1" key="1">
    <citation type="submission" date="2013-12" db="EMBL/GenBank/DDBJ databases">
        <title>A Varibaculum cambriense genome reconstructed from a premature infant gut community with otherwise low bacterial novelty that shifts toward anaerobic metabolism during the third week of life.</title>
        <authorList>
            <person name="Brown C.T."/>
            <person name="Sharon I."/>
            <person name="Thomas B.C."/>
            <person name="Castelle C.J."/>
            <person name="Morowitz M.J."/>
            <person name="Banfield J.F."/>
        </authorList>
    </citation>
    <scope>NUCLEOTIDE SEQUENCE</scope>
</reference>
<accession>W1XKB6</accession>
<gene>
    <name evidence="1" type="ORF">Q604_UNBC14706G0001</name>
</gene>